<sequence>MNKNDVNLDAVFIGPKSENKDVFKENLLKMFDDHMEWRKNFHPEDDTVIKLDEFDKESYKQTNLRMREALTQLSSKLRTTMMPWHSARYLGHMCSETLMPALLAQFATTLYNGNDVTYEVGPGTAELEEEVGQDFCRLMGFDPEIGWGHIASDDTTANLEAVWYMRNMKSFPLAIKEVCPEFVEGKSEWELLNMSEKEVLDIFDKVPEKLDEIKAHSVTHKCEMLPKLGKVIVPQTKHYSWLKAIDIFGIGLENLVEIPVDDTFRMDVDKLKETMDDLIAKKIPIMGVVSVVGTTEEGAVDRVDKVAELKKQYAEQGINFHYHIDSAYGGYGRAMILDEYDQVIPFEKLQEKYLQHGIFKNPNLNWPCREVYEGFKAMCEADTVTCGPHKMGYVPYQAGGFAMKDKRLRNAISYFASYVFQKDAKVPDLLGAFILEGSKAGSAASAVWVAHKTLPLNITGYGRLIGASIEGGQNLYSKIVATKQYEIDGTVVEIHPLVKLEFNMVEYVLNIKGNTNLVKMNALNYAVYKKLSYFTEPYANDLILSHTLFDYSDYGNSPLDLIERCGMSKDEWDKVHTVTLLRSCVCNPFLNKPDVFKYYAEQFDKAIVKRLKEVFIEQPEFKN</sequence>
<evidence type="ECO:0000313" key="6">
    <source>
        <dbReference type="EMBL" id="MPQ42556.1"/>
    </source>
</evidence>
<keyword evidence="2 4" id="KW-0663">Pyridoxal phosphate</keyword>
<dbReference type="InterPro" id="IPR050477">
    <property type="entry name" value="GrpII_AminoAcid_Decarb"/>
</dbReference>
<name>A0A6I1MGA2_9CLOT</name>
<dbReference type="Pfam" id="PF00282">
    <property type="entry name" value="Pyridoxal_deC"/>
    <property type="match status" value="1"/>
</dbReference>
<dbReference type="InterPro" id="IPR049373">
    <property type="entry name" value="TyrDC_C"/>
</dbReference>
<dbReference type="EMBL" id="WHJC01000012">
    <property type="protein sequence ID" value="MPQ42556.1"/>
    <property type="molecule type" value="Genomic_DNA"/>
</dbReference>
<dbReference type="InterPro" id="IPR015424">
    <property type="entry name" value="PyrdxlP-dep_Trfase"/>
</dbReference>
<dbReference type="GO" id="GO:0019752">
    <property type="term" value="P:carboxylic acid metabolic process"/>
    <property type="evidence" value="ECO:0007669"/>
    <property type="project" value="InterPro"/>
</dbReference>
<dbReference type="Gene3D" id="3.40.640.10">
    <property type="entry name" value="Type I PLP-dependent aspartate aminotransferase-like (Major domain)"/>
    <property type="match status" value="1"/>
</dbReference>
<evidence type="ECO:0000256" key="4">
    <source>
        <dbReference type="PIRSR" id="PIRSR602129-50"/>
    </source>
</evidence>
<comment type="caution">
    <text evidence="6">The sequence shown here is derived from an EMBL/GenBank/DDBJ whole genome shotgun (WGS) entry which is preliminary data.</text>
</comment>
<dbReference type="RefSeq" id="WP_152887286.1">
    <property type="nucleotide sequence ID" value="NZ_WHJC01000012.1"/>
</dbReference>
<evidence type="ECO:0000256" key="3">
    <source>
        <dbReference type="ARBA" id="ARBA00023239"/>
    </source>
</evidence>
<dbReference type="SUPFAM" id="SSF53383">
    <property type="entry name" value="PLP-dependent transferases"/>
    <property type="match status" value="1"/>
</dbReference>
<evidence type="ECO:0000259" key="5">
    <source>
        <dbReference type="Pfam" id="PF21391"/>
    </source>
</evidence>
<dbReference type="GO" id="GO:0004058">
    <property type="term" value="F:aromatic-L-amino-acid decarboxylase activity"/>
    <property type="evidence" value="ECO:0007669"/>
    <property type="project" value="UniProtKB-ARBA"/>
</dbReference>
<evidence type="ECO:0000313" key="7">
    <source>
        <dbReference type="Proteomes" id="UP000430345"/>
    </source>
</evidence>
<dbReference type="PANTHER" id="PTHR42735">
    <property type="match status" value="1"/>
</dbReference>
<dbReference type="InterPro" id="IPR002129">
    <property type="entry name" value="PyrdxlP-dep_de-COase"/>
</dbReference>
<evidence type="ECO:0000256" key="1">
    <source>
        <dbReference type="ARBA" id="ARBA00001933"/>
    </source>
</evidence>
<dbReference type="GO" id="GO:0030170">
    <property type="term" value="F:pyridoxal phosphate binding"/>
    <property type="evidence" value="ECO:0007669"/>
    <property type="project" value="InterPro"/>
</dbReference>
<keyword evidence="7" id="KW-1185">Reference proteome</keyword>
<proteinExistence type="predicted"/>
<evidence type="ECO:0000256" key="2">
    <source>
        <dbReference type="ARBA" id="ARBA00022898"/>
    </source>
</evidence>
<accession>A0A6I1MGA2</accession>
<reference evidence="6 7" key="1">
    <citation type="submission" date="2019-10" db="EMBL/GenBank/DDBJ databases">
        <title>The Genome Sequence of Clostridium tarantellae Isolated from Fish Brain.</title>
        <authorList>
            <person name="Bano L."/>
            <person name="Kiel M."/>
            <person name="Sales G."/>
            <person name="Doxey A.C."/>
            <person name="Mansfield M.J."/>
            <person name="Schiavone M."/>
            <person name="Rossetto O."/>
            <person name="Pirazzini M."/>
            <person name="Dobrindt U."/>
            <person name="Montecucco C."/>
        </authorList>
    </citation>
    <scope>NUCLEOTIDE SEQUENCE [LARGE SCALE GENOMIC DNA]</scope>
    <source>
        <strain evidence="6 7">DSM 3997</strain>
    </source>
</reference>
<gene>
    <name evidence="6" type="ORF">GBZ86_02115</name>
</gene>
<dbReference type="PANTHER" id="PTHR42735:SF4">
    <property type="entry name" value="PYRIDOXAL PHOSPHATE-DEPENDENT DECARBOXYLASE FAMILY PROTEIN"/>
    <property type="match status" value="1"/>
</dbReference>
<keyword evidence="3" id="KW-0456">Lyase</keyword>
<protein>
    <submittedName>
        <fullName evidence="6">Tyrosine decarboxylase</fullName>
    </submittedName>
</protein>
<dbReference type="Proteomes" id="UP000430345">
    <property type="component" value="Unassembled WGS sequence"/>
</dbReference>
<dbReference type="InterPro" id="IPR015421">
    <property type="entry name" value="PyrdxlP-dep_Trfase_major"/>
</dbReference>
<feature type="domain" description="L-tyrosine decarboxylase C-terminal" evidence="5">
    <location>
        <begin position="473"/>
        <end position="611"/>
    </location>
</feature>
<feature type="modified residue" description="N6-(pyridoxal phosphate)lysine" evidence="4">
    <location>
        <position position="390"/>
    </location>
</feature>
<dbReference type="Pfam" id="PF21391">
    <property type="entry name" value="tyr_de_CO2_C"/>
    <property type="match status" value="1"/>
</dbReference>
<dbReference type="OrthoDB" id="9803665at2"/>
<organism evidence="6 7">
    <name type="scientific">Clostridium tarantellae</name>
    <dbReference type="NCBI Taxonomy" id="39493"/>
    <lineage>
        <taxon>Bacteria</taxon>
        <taxon>Bacillati</taxon>
        <taxon>Bacillota</taxon>
        <taxon>Clostridia</taxon>
        <taxon>Eubacteriales</taxon>
        <taxon>Clostridiaceae</taxon>
        <taxon>Clostridium</taxon>
    </lineage>
</organism>
<comment type="cofactor">
    <cofactor evidence="1 4">
        <name>pyridoxal 5'-phosphate</name>
        <dbReference type="ChEBI" id="CHEBI:597326"/>
    </cofactor>
</comment>
<dbReference type="AlphaFoldDB" id="A0A6I1MGA2"/>